<evidence type="ECO:0000259" key="2">
    <source>
        <dbReference type="Pfam" id="PF00582"/>
    </source>
</evidence>
<dbReference type="Pfam" id="PF00582">
    <property type="entry name" value="Usp"/>
    <property type="match status" value="1"/>
</dbReference>
<dbReference type="CDD" id="cd00293">
    <property type="entry name" value="USP-like"/>
    <property type="match status" value="1"/>
</dbReference>
<name>A0A3G1B6W2_9ARCH</name>
<dbReference type="KEGG" id="tah:SU86_004955"/>
<dbReference type="InterPro" id="IPR006016">
    <property type="entry name" value="UspA"/>
</dbReference>
<comment type="similarity">
    <text evidence="1">Belongs to the universal stress protein A family.</text>
</comment>
<evidence type="ECO:0000256" key="1">
    <source>
        <dbReference type="ARBA" id="ARBA00008791"/>
    </source>
</evidence>
<dbReference type="InterPro" id="IPR006015">
    <property type="entry name" value="Universal_stress_UspA"/>
</dbReference>
<dbReference type="AlphaFoldDB" id="A0A3G1B6W2"/>
<feature type="domain" description="UspA" evidence="2">
    <location>
        <begin position="4"/>
        <end position="139"/>
    </location>
</feature>
<dbReference type="STRING" id="1603555.SU86_004955"/>
<dbReference type="PANTHER" id="PTHR46268:SF25">
    <property type="entry name" value="USPA DOMAIN PROTEIN"/>
    <property type="match status" value="1"/>
</dbReference>
<dbReference type="SUPFAM" id="SSF52402">
    <property type="entry name" value="Adenine nucleotide alpha hydrolases-like"/>
    <property type="match status" value="1"/>
</dbReference>
<dbReference type="GeneID" id="24875747"/>
<dbReference type="Proteomes" id="UP000266745">
    <property type="component" value="Chromosome"/>
</dbReference>
<evidence type="ECO:0000313" key="3">
    <source>
        <dbReference type="EMBL" id="AJZ75820.1"/>
    </source>
</evidence>
<gene>
    <name evidence="3" type="ORF">SU86_004955</name>
</gene>
<keyword evidence="4" id="KW-1185">Reference proteome</keyword>
<reference evidence="3 4" key="1">
    <citation type="journal article" date="2016" name="Sci. Rep.">
        <title>A novel ammonia-oxidizing archaeon from wastewater treatment plant: Its enrichment, physiological and genomic characteristics.</title>
        <authorList>
            <person name="Li Y."/>
            <person name="Ding K."/>
            <person name="Wen X."/>
            <person name="Zhang B."/>
            <person name="Shen B."/>
            <person name="Yang Y."/>
        </authorList>
    </citation>
    <scope>NUCLEOTIDE SEQUENCE [LARGE SCALE GENOMIC DNA]</scope>
    <source>
        <strain evidence="3 4">SAT1</strain>
    </source>
</reference>
<dbReference type="PANTHER" id="PTHR46268">
    <property type="entry name" value="STRESS RESPONSE PROTEIN NHAX"/>
    <property type="match status" value="1"/>
</dbReference>
<dbReference type="Gene3D" id="3.40.50.620">
    <property type="entry name" value="HUPs"/>
    <property type="match status" value="1"/>
</dbReference>
<accession>A0A3G1B6W2</accession>
<dbReference type="InterPro" id="IPR014729">
    <property type="entry name" value="Rossmann-like_a/b/a_fold"/>
</dbReference>
<evidence type="ECO:0000313" key="4">
    <source>
        <dbReference type="Proteomes" id="UP000266745"/>
    </source>
</evidence>
<proteinExistence type="inferred from homology"/>
<dbReference type="EMBL" id="CP011097">
    <property type="protein sequence ID" value="AJZ75820.1"/>
    <property type="molecule type" value="Genomic_DNA"/>
</dbReference>
<dbReference type="PRINTS" id="PR01438">
    <property type="entry name" value="UNVRSLSTRESS"/>
</dbReference>
<protein>
    <recommendedName>
        <fullName evidence="2">UspA domain-containing protein</fullName>
    </recommendedName>
</protein>
<dbReference type="OrthoDB" id="105697at2157"/>
<dbReference type="RefSeq" id="WP_048188674.1">
    <property type="nucleotide sequence ID" value="NZ_CP011097.1"/>
</dbReference>
<organism evidence="3 4">
    <name type="scientific">Candidatus Nitrosotenuis cloacae</name>
    <dbReference type="NCBI Taxonomy" id="1603555"/>
    <lineage>
        <taxon>Archaea</taxon>
        <taxon>Nitrososphaerota</taxon>
        <taxon>Candidatus Nitrosotenuis</taxon>
    </lineage>
</organism>
<sequence length="139" mass="15067">MAHKKILVALDGSKSSYKALDQAIYLARQNQGTITGVFVIPLFSVNVAKPASKLGKTLAEGGKKILDEAKSRCAKNGVLFYQKILCGNEGFKLVHFAKSNQSDLIVMGSRGQSNAREFVLGSVSHYVTQKSQIPVLIIK</sequence>